<accession>A0AAV9S784</accession>
<keyword evidence="2" id="KW-1185">Reference proteome</keyword>
<evidence type="ECO:0000313" key="2">
    <source>
        <dbReference type="Proteomes" id="UP001311232"/>
    </source>
</evidence>
<dbReference type="AlphaFoldDB" id="A0AAV9S784"/>
<sequence>MRNVASRWQVYKGGESVGEAEGICSRNIDLAAAERSWDRQGSEDGEEEYFEGYFESSAGSTAQCRLRAAKALDNIDSTVQV</sequence>
<organism evidence="1 2">
    <name type="scientific">Crenichthys baileyi</name>
    <name type="common">White River springfish</name>
    <dbReference type="NCBI Taxonomy" id="28760"/>
    <lineage>
        <taxon>Eukaryota</taxon>
        <taxon>Metazoa</taxon>
        <taxon>Chordata</taxon>
        <taxon>Craniata</taxon>
        <taxon>Vertebrata</taxon>
        <taxon>Euteleostomi</taxon>
        <taxon>Actinopterygii</taxon>
        <taxon>Neopterygii</taxon>
        <taxon>Teleostei</taxon>
        <taxon>Neoteleostei</taxon>
        <taxon>Acanthomorphata</taxon>
        <taxon>Ovalentaria</taxon>
        <taxon>Atherinomorphae</taxon>
        <taxon>Cyprinodontiformes</taxon>
        <taxon>Goodeidae</taxon>
        <taxon>Crenichthys</taxon>
    </lineage>
</organism>
<reference evidence="1 2" key="1">
    <citation type="submission" date="2021-06" db="EMBL/GenBank/DDBJ databases">
        <authorList>
            <person name="Palmer J.M."/>
        </authorList>
    </citation>
    <scope>NUCLEOTIDE SEQUENCE [LARGE SCALE GENOMIC DNA]</scope>
    <source>
        <strain evidence="1 2">MEX-2019</strain>
        <tissue evidence="1">Muscle</tissue>
    </source>
</reference>
<gene>
    <name evidence="1" type="ORF">CRENBAI_016558</name>
</gene>
<name>A0AAV9S784_9TELE</name>
<proteinExistence type="predicted"/>
<dbReference type="Proteomes" id="UP001311232">
    <property type="component" value="Unassembled WGS sequence"/>
</dbReference>
<protein>
    <submittedName>
        <fullName evidence="1">Uncharacterized protein</fullName>
    </submittedName>
</protein>
<evidence type="ECO:0000313" key="1">
    <source>
        <dbReference type="EMBL" id="KAK5617074.1"/>
    </source>
</evidence>
<dbReference type="EMBL" id="JAHHUM010000866">
    <property type="protein sequence ID" value="KAK5617074.1"/>
    <property type="molecule type" value="Genomic_DNA"/>
</dbReference>
<comment type="caution">
    <text evidence="1">The sequence shown here is derived from an EMBL/GenBank/DDBJ whole genome shotgun (WGS) entry which is preliminary data.</text>
</comment>